<evidence type="ECO:0000313" key="1">
    <source>
        <dbReference type="EMBL" id="AOP47727.1"/>
    </source>
</evidence>
<organism evidence="1 2">
    <name type="scientific">Streptomyces lydicus</name>
    <dbReference type="NCBI Taxonomy" id="47763"/>
    <lineage>
        <taxon>Bacteria</taxon>
        <taxon>Bacillati</taxon>
        <taxon>Actinomycetota</taxon>
        <taxon>Actinomycetes</taxon>
        <taxon>Kitasatosporales</taxon>
        <taxon>Streptomycetaceae</taxon>
        <taxon>Streptomyces</taxon>
    </lineage>
</organism>
<accession>A0A1D7VLV3</accession>
<sequence length="147" mass="16473">MGLIKSTTTAQVAEAVRQSDPLARPVVTLGVGSGRHPFLYTLLSGGIADGDSFFVTLTDRSVLFHEVASTGYRPGKLRYDVAHEEFRTRIGQVRRRPLWSTFRFRFPGDAEAVPLNVRRAWRPEMDRFLDALRGDRLPGRAVEGRSS</sequence>
<dbReference type="AlphaFoldDB" id="A0A1D7VLV3"/>
<reference evidence="1 2" key="1">
    <citation type="submission" date="2016-09" db="EMBL/GenBank/DDBJ databases">
        <title>Complete genome sequencing of Streptomyces lydicus 103 and metabolic pathways analysis of antibiotic biosynthesis.</title>
        <authorList>
            <person name="Jia N."/>
            <person name="Ding M.-Z."/>
            <person name="Gao F."/>
            <person name="Yuan Y.-J."/>
        </authorList>
    </citation>
    <scope>NUCLEOTIDE SEQUENCE [LARGE SCALE GENOMIC DNA]</scope>
    <source>
        <strain evidence="1 2">103</strain>
    </source>
</reference>
<gene>
    <name evidence="1" type="ORF">SL103_17055</name>
</gene>
<dbReference type="OrthoDB" id="4560886at2"/>
<dbReference type="Proteomes" id="UP000094094">
    <property type="component" value="Chromosome"/>
</dbReference>
<keyword evidence="2" id="KW-1185">Reference proteome</keyword>
<evidence type="ECO:0000313" key="2">
    <source>
        <dbReference type="Proteomes" id="UP000094094"/>
    </source>
</evidence>
<dbReference type="EMBL" id="CP017157">
    <property type="protein sequence ID" value="AOP47727.1"/>
    <property type="molecule type" value="Genomic_DNA"/>
</dbReference>
<dbReference type="RefSeq" id="WP_069569871.1">
    <property type="nucleotide sequence ID" value="NZ_CP017157.1"/>
</dbReference>
<proteinExistence type="predicted"/>
<dbReference type="KEGG" id="slc:SL103_17055"/>
<protein>
    <submittedName>
        <fullName evidence="1">Uncharacterized protein</fullName>
    </submittedName>
</protein>
<name>A0A1D7VLV3_9ACTN</name>